<feature type="region of interest" description="Disordered" evidence="1">
    <location>
        <begin position="466"/>
        <end position="486"/>
    </location>
</feature>
<evidence type="ECO:0000313" key="3">
    <source>
        <dbReference type="Proteomes" id="UP000037510"/>
    </source>
</evidence>
<name>A0A0L7LI34_OPEBR</name>
<dbReference type="EMBL" id="JTDY01001096">
    <property type="protein sequence ID" value="KOB74891.1"/>
    <property type="molecule type" value="Genomic_DNA"/>
</dbReference>
<evidence type="ECO:0000256" key="1">
    <source>
        <dbReference type="SAM" id="MobiDB-lite"/>
    </source>
</evidence>
<comment type="caution">
    <text evidence="2">The sequence shown here is derived from an EMBL/GenBank/DDBJ whole genome shotgun (WGS) entry which is preliminary data.</text>
</comment>
<feature type="region of interest" description="Disordered" evidence="1">
    <location>
        <begin position="1"/>
        <end position="28"/>
    </location>
</feature>
<keyword evidence="3" id="KW-1185">Reference proteome</keyword>
<dbReference type="Proteomes" id="UP000037510">
    <property type="component" value="Unassembled WGS sequence"/>
</dbReference>
<organism evidence="2 3">
    <name type="scientific">Operophtera brumata</name>
    <name type="common">Winter moth</name>
    <name type="synonym">Phalaena brumata</name>
    <dbReference type="NCBI Taxonomy" id="104452"/>
    <lineage>
        <taxon>Eukaryota</taxon>
        <taxon>Metazoa</taxon>
        <taxon>Ecdysozoa</taxon>
        <taxon>Arthropoda</taxon>
        <taxon>Hexapoda</taxon>
        <taxon>Insecta</taxon>
        <taxon>Pterygota</taxon>
        <taxon>Neoptera</taxon>
        <taxon>Endopterygota</taxon>
        <taxon>Lepidoptera</taxon>
        <taxon>Glossata</taxon>
        <taxon>Ditrysia</taxon>
        <taxon>Geometroidea</taxon>
        <taxon>Geometridae</taxon>
        <taxon>Larentiinae</taxon>
        <taxon>Operophtera</taxon>
    </lineage>
</organism>
<evidence type="ECO:0000313" key="2">
    <source>
        <dbReference type="EMBL" id="KOB74891.1"/>
    </source>
</evidence>
<protein>
    <submittedName>
        <fullName evidence="2">Vacuolar protein sorting-associated protein 13C</fullName>
    </submittedName>
</protein>
<dbReference type="AlphaFoldDB" id="A0A0L7LI34"/>
<accession>A0A0L7LI34</accession>
<sequence length="486" mass="55264">MHISELSSKYARRTAPPAPAAPASMNRTNNRIRRSTILSAEYVEEHPFIMDYLVEVRNIRQILLLLNQTLLPLNQTLLPLNQTLLLLNQTLLPLNPDQIEAVERAQPAQNFSRFPIQGFSRAPFNTRVCICKHCDGGNLIRIDKTLRATILQEKNFYIPLGSRNRQNFESEEKTREDFYIPLGSRACEQHRFDPAWTDISLVVRHVYNFFTSRQVGEMLRLLQKKKSFLNFERLSSIPDDVFHYYIGFSKPQFTEILESTPTILQSQRKPATALATFLVKLHTGEPNQRLCKIFKMARSTLEAKMNSVREALIVEFVPRHLGYNHIAREEVISRRQDPFYWFYRPNDVFILDQSFRDALEELESVGYLAKVPISSATRGAQLSTGDANKSIMGAEQGAVAGVDAGAVTWQPRQWLAAHPPQLWPQASQLPQLPLLVPQLWPQPPQQPPQLATPLLSGPLLRPLIVNKSMPPPPPGSAVTLPQLETE</sequence>
<proteinExistence type="predicted"/>
<reference evidence="2 3" key="1">
    <citation type="journal article" date="2015" name="Genome Biol. Evol.">
        <title>The genome of winter moth (Operophtera brumata) provides a genomic perspective on sexual dimorphism and phenology.</title>
        <authorList>
            <person name="Derks M.F."/>
            <person name="Smit S."/>
            <person name="Salis L."/>
            <person name="Schijlen E."/>
            <person name="Bossers A."/>
            <person name="Mateman C."/>
            <person name="Pijl A.S."/>
            <person name="de Ridder D."/>
            <person name="Groenen M.A."/>
            <person name="Visser M.E."/>
            <person name="Megens H.J."/>
        </authorList>
    </citation>
    <scope>NUCLEOTIDE SEQUENCE [LARGE SCALE GENOMIC DNA]</scope>
    <source>
        <strain evidence="2">WM2013NL</strain>
        <tissue evidence="2">Head and thorax</tissue>
    </source>
</reference>
<gene>
    <name evidence="2" type="ORF">OBRU01_05200</name>
</gene>